<reference evidence="3 5" key="2">
    <citation type="submission" date="2018-03" db="EMBL/GenBank/DDBJ databases">
        <authorList>
            <person name="Keele B.F."/>
        </authorList>
    </citation>
    <scope>NUCLEOTIDE SEQUENCE [LARGE SCALE GENOMIC DNA]</scope>
    <source>
        <strain evidence="3 5">AU19729</strain>
    </source>
</reference>
<feature type="transmembrane region" description="Helical" evidence="1">
    <location>
        <begin position="21"/>
        <end position="43"/>
    </location>
</feature>
<keyword evidence="1" id="KW-0472">Membrane</keyword>
<evidence type="ECO:0000313" key="4">
    <source>
        <dbReference type="Proteomes" id="UP000237811"/>
    </source>
</evidence>
<sequence>MKQKAAATLTATPTWSPKAAMVMAVGMGIMLISIGALNGGTALTGSAWDSIQTTIKEMLSSTYVMFAILLTFLVTIWQLAHGQGYRNLAVVLGILATALIGPSIVQTVATANGPAPASSNTAPDYGLAH</sequence>
<name>A0A2S9M5U6_9BURK</name>
<keyword evidence="1" id="KW-1133">Transmembrane helix</keyword>
<gene>
    <name evidence="2" type="ORF">C6P99_00820</name>
    <name evidence="3" type="ORF">C6Q15_09655</name>
</gene>
<feature type="transmembrane region" description="Helical" evidence="1">
    <location>
        <begin position="63"/>
        <end position="80"/>
    </location>
</feature>
<accession>A0A2S9M5U6</accession>
<dbReference type="EMBL" id="PVFR01000005">
    <property type="protein sequence ID" value="PRE55946.1"/>
    <property type="molecule type" value="Genomic_DNA"/>
</dbReference>
<organism evidence="3 5">
    <name type="scientific">Burkholderia multivorans</name>
    <dbReference type="NCBI Taxonomy" id="87883"/>
    <lineage>
        <taxon>Bacteria</taxon>
        <taxon>Pseudomonadati</taxon>
        <taxon>Pseudomonadota</taxon>
        <taxon>Betaproteobacteria</taxon>
        <taxon>Burkholderiales</taxon>
        <taxon>Burkholderiaceae</taxon>
        <taxon>Burkholderia</taxon>
        <taxon>Burkholderia cepacia complex</taxon>
    </lineage>
</organism>
<evidence type="ECO:0000256" key="1">
    <source>
        <dbReference type="SAM" id="Phobius"/>
    </source>
</evidence>
<proteinExistence type="predicted"/>
<comment type="caution">
    <text evidence="3">The sequence shown here is derived from an EMBL/GenBank/DDBJ whole genome shotgun (WGS) entry which is preliminary data.</text>
</comment>
<reference evidence="2 4" key="1">
    <citation type="submission" date="2018-03" db="EMBL/GenBank/DDBJ databases">
        <authorList>
            <person name="Nguyen K."/>
            <person name="Fouts D."/>
            <person name="Sutton G."/>
        </authorList>
    </citation>
    <scope>NUCLEOTIDE SEQUENCE [LARGE SCALE GENOMIC DNA]</scope>
    <source>
        <strain evidence="2 4">AU14328</strain>
    </source>
</reference>
<dbReference type="AlphaFoldDB" id="A0A2S9M5U6"/>
<dbReference type="Proteomes" id="UP000238982">
    <property type="component" value="Unassembled WGS sequence"/>
</dbReference>
<evidence type="ECO:0000313" key="5">
    <source>
        <dbReference type="Proteomes" id="UP000238982"/>
    </source>
</evidence>
<evidence type="ECO:0000313" key="3">
    <source>
        <dbReference type="EMBL" id="PRF62679.1"/>
    </source>
</evidence>
<dbReference type="OrthoDB" id="9130777at2"/>
<dbReference type="Proteomes" id="UP000237811">
    <property type="component" value="Unassembled WGS sequence"/>
</dbReference>
<dbReference type="RefSeq" id="WP_009688617.1">
    <property type="nucleotide sequence ID" value="NZ_CADFGT010000010.1"/>
</dbReference>
<feature type="transmembrane region" description="Helical" evidence="1">
    <location>
        <begin position="87"/>
        <end position="109"/>
    </location>
</feature>
<keyword evidence="1" id="KW-0812">Transmembrane</keyword>
<protein>
    <submittedName>
        <fullName evidence="3">Uncharacterized protein</fullName>
    </submittedName>
</protein>
<evidence type="ECO:0000313" key="2">
    <source>
        <dbReference type="EMBL" id="PRE55946.1"/>
    </source>
</evidence>
<dbReference type="EMBL" id="PVGH01000042">
    <property type="protein sequence ID" value="PRF62679.1"/>
    <property type="molecule type" value="Genomic_DNA"/>
</dbReference>